<name>A0A4P9W5T6_9FUNG</name>
<dbReference type="PANTHER" id="PTHR31017:SF1">
    <property type="entry name" value="LATE SECRETORY PATHWAY PROTEIN AVL9 HOMOLOG"/>
    <property type="match status" value="1"/>
</dbReference>
<dbReference type="InterPro" id="IPR051731">
    <property type="entry name" value="DENND11/AVL9_GEFs"/>
</dbReference>
<sequence>MSKWSPEDDMSMNTQIDFEGSDDDIRARFEHYLCSMLSSVKMAAASPAAAPESGPKAPVRDYLADYNPAFIRTWQTTNNYRIWDAKASDDIVEDVSPSHPCQGASAFSALQTSFAAKFSELSKNLAPLRASDTAGVGGAAAVGAGPAAALLGKAKSNDMLADAGVGAGPQKPNAASQMFANVSSWYAQKKREWNSAPPGSSRLPSSEDEAAQVSNPDMADLLSPADDGGFGWQDVSTPVAPKAPSALSAPPITASLLSKPSSAVSASTSSPVSPTPTGSSPVSRDLEPSSALESDPKVVSE</sequence>
<proteinExistence type="predicted"/>
<dbReference type="Proteomes" id="UP000269721">
    <property type="component" value="Unassembled WGS sequence"/>
</dbReference>
<evidence type="ECO:0000313" key="4">
    <source>
        <dbReference type="Proteomes" id="UP000269721"/>
    </source>
</evidence>
<organism evidence="3 4">
    <name type="scientific">Blyttiomyces helicus</name>
    <dbReference type="NCBI Taxonomy" id="388810"/>
    <lineage>
        <taxon>Eukaryota</taxon>
        <taxon>Fungi</taxon>
        <taxon>Fungi incertae sedis</taxon>
        <taxon>Chytridiomycota</taxon>
        <taxon>Chytridiomycota incertae sedis</taxon>
        <taxon>Chytridiomycetes</taxon>
        <taxon>Chytridiomycetes incertae sedis</taxon>
        <taxon>Blyttiomyces</taxon>
    </lineage>
</organism>
<feature type="region of interest" description="Disordered" evidence="1">
    <location>
        <begin position="190"/>
        <end position="301"/>
    </location>
</feature>
<evidence type="ECO:0000259" key="2">
    <source>
        <dbReference type="Pfam" id="PF09794"/>
    </source>
</evidence>
<dbReference type="Pfam" id="PF09794">
    <property type="entry name" value="Avl9"/>
    <property type="match status" value="1"/>
</dbReference>
<dbReference type="InterPro" id="IPR018307">
    <property type="entry name" value="ABL9/DENND6_dom"/>
</dbReference>
<dbReference type="EMBL" id="KZ997277">
    <property type="protein sequence ID" value="RKO87634.1"/>
    <property type="molecule type" value="Genomic_DNA"/>
</dbReference>
<dbReference type="AlphaFoldDB" id="A0A4P9W5T6"/>
<feature type="domain" description="AVL9/DENND6" evidence="2">
    <location>
        <begin position="8"/>
        <end position="40"/>
    </location>
</feature>
<gene>
    <name evidence="3" type="ORF">BDK51DRAFT_34398</name>
</gene>
<evidence type="ECO:0000313" key="3">
    <source>
        <dbReference type="EMBL" id="RKO87634.1"/>
    </source>
</evidence>
<evidence type="ECO:0000256" key="1">
    <source>
        <dbReference type="SAM" id="MobiDB-lite"/>
    </source>
</evidence>
<feature type="compositionally biased region" description="Low complexity" evidence="1">
    <location>
        <begin position="238"/>
        <end position="283"/>
    </location>
</feature>
<protein>
    <recommendedName>
        <fullName evidence="2">AVL9/DENND6 domain-containing protein</fullName>
    </recommendedName>
</protein>
<reference evidence="4" key="1">
    <citation type="journal article" date="2018" name="Nat. Microbiol.">
        <title>Leveraging single-cell genomics to expand the fungal tree of life.</title>
        <authorList>
            <person name="Ahrendt S.R."/>
            <person name="Quandt C.A."/>
            <person name="Ciobanu D."/>
            <person name="Clum A."/>
            <person name="Salamov A."/>
            <person name="Andreopoulos B."/>
            <person name="Cheng J.F."/>
            <person name="Woyke T."/>
            <person name="Pelin A."/>
            <person name="Henrissat B."/>
            <person name="Reynolds N.K."/>
            <person name="Benny G.L."/>
            <person name="Smith M.E."/>
            <person name="James T.Y."/>
            <person name="Grigoriev I.V."/>
        </authorList>
    </citation>
    <scope>NUCLEOTIDE SEQUENCE [LARGE SCALE GENOMIC DNA]</scope>
</reference>
<dbReference type="PANTHER" id="PTHR31017">
    <property type="entry name" value="LATE SECRETORY PATHWAY PROTEIN AVL9-RELATED"/>
    <property type="match status" value="1"/>
</dbReference>
<dbReference type="OrthoDB" id="192887at2759"/>
<keyword evidence="4" id="KW-1185">Reference proteome</keyword>
<dbReference type="GO" id="GO:0005737">
    <property type="term" value="C:cytoplasm"/>
    <property type="evidence" value="ECO:0007669"/>
    <property type="project" value="TreeGrafter"/>
</dbReference>
<accession>A0A4P9W5T6</accession>